<accession>A0A9D1JKK1</accession>
<proteinExistence type="predicted"/>
<dbReference type="EMBL" id="DVIQ01000073">
    <property type="protein sequence ID" value="HIS32240.1"/>
    <property type="molecule type" value="Genomic_DNA"/>
</dbReference>
<protein>
    <submittedName>
        <fullName evidence="1">Uncharacterized protein</fullName>
    </submittedName>
</protein>
<organism evidence="1 2">
    <name type="scientific">Candidatus Limivivens intestinipullorum</name>
    <dbReference type="NCBI Taxonomy" id="2840858"/>
    <lineage>
        <taxon>Bacteria</taxon>
        <taxon>Bacillati</taxon>
        <taxon>Bacillota</taxon>
        <taxon>Clostridia</taxon>
        <taxon>Lachnospirales</taxon>
        <taxon>Lachnospiraceae</taxon>
        <taxon>Lachnospiraceae incertae sedis</taxon>
        <taxon>Candidatus Limivivens</taxon>
    </lineage>
</organism>
<evidence type="ECO:0000313" key="1">
    <source>
        <dbReference type="EMBL" id="HIS32240.1"/>
    </source>
</evidence>
<comment type="caution">
    <text evidence="1">The sequence shown here is derived from an EMBL/GenBank/DDBJ whole genome shotgun (WGS) entry which is preliminary data.</text>
</comment>
<name>A0A9D1JKK1_9FIRM</name>
<evidence type="ECO:0000313" key="2">
    <source>
        <dbReference type="Proteomes" id="UP000823935"/>
    </source>
</evidence>
<dbReference type="AlphaFoldDB" id="A0A9D1JKK1"/>
<reference evidence="1" key="1">
    <citation type="submission" date="2020-10" db="EMBL/GenBank/DDBJ databases">
        <authorList>
            <person name="Gilroy R."/>
        </authorList>
    </citation>
    <scope>NUCLEOTIDE SEQUENCE</scope>
    <source>
        <strain evidence="1">CHK190-19873</strain>
    </source>
</reference>
<sequence>MMKEKQHETIRVFFKIKDSEIHGGEDGYAEAEICLRANDLKNFRLQEYTEETAAFFAGLCKVPRENVEVIEKQEHESNAKES</sequence>
<dbReference type="Proteomes" id="UP000823935">
    <property type="component" value="Unassembled WGS sequence"/>
</dbReference>
<reference evidence="1" key="2">
    <citation type="journal article" date="2021" name="PeerJ">
        <title>Extensive microbial diversity within the chicken gut microbiome revealed by metagenomics and culture.</title>
        <authorList>
            <person name="Gilroy R."/>
            <person name="Ravi A."/>
            <person name="Getino M."/>
            <person name="Pursley I."/>
            <person name="Horton D.L."/>
            <person name="Alikhan N.F."/>
            <person name="Baker D."/>
            <person name="Gharbi K."/>
            <person name="Hall N."/>
            <person name="Watson M."/>
            <person name="Adriaenssens E.M."/>
            <person name="Foster-Nyarko E."/>
            <person name="Jarju S."/>
            <person name="Secka A."/>
            <person name="Antonio M."/>
            <person name="Oren A."/>
            <person name="Chaudhuri R.R."/>
            <person name="La Ragione R."/>
            <person name="Hildebrand F."/>
            <person name="Pallen M.J."/>
        </authorList>
    </citation>
    <scope>NUCLEOTIDE SEQUENCE</scope>
    <source>
        <strain evidence="1">CHK190-19873</strain>
    </source>
</reference>
<gene>
    <name evidence="1" type="ORF">IAB44_11960</name>
</gene>